<dbReference type="RefSeq" id="WP_160987465.1">
    <property type="nucleotide sequence ID" value="NZ_WVTD01000032.1"/>
</dbReference>
<dbReference type="Proteomes" id="UP000465810">
    <property type="component" value="Unassembled WGS sequence"/>
</dbReference>
<dbReference type="InterPro" id="IPR025701">
    <property type="entry name" value="UBQ-conjugat_E2_E"/>
</dbReference>
<organism evidence="1 2">
    <name type="scientific">Novosphingobium silvae</name>
    <dbReference type="NCBI Taxonomy" id="2692619"/>
    <lineage>
        <taxon>Bacteria</taxon>
        <taxon>Pseudomonadati</taxon>
        <taxon>Pseudomonadota</taxon>
        <taxon>Alphaproteobacteria</taxon>
        <taxon>Sphingomonadales</taxon>
        <taxon>Sphingomonadaceae</taxon>
        <taxon>Novosphingobium</taxon>
    </lineage>
</organism>
<proteinExistence type="predicted"/>
<sequence>MSGAIDMQLEQLQERFVEADIQRLASGTRLVTVPKVILPVGWSQPSTVIRFLIPPGYPYAQLDCFWADCGLRLAGGGLPQNSQAMAIPEADIMGWWFSWHLNGAWDANRDTLSSWMNVILERLKEAR</sequence>
<protein>
    <submittedName>
        <fullName evidence="1">Uncharacterized protein</fullName>
    </submittedName>
</protein>
<gene>
    <name evidence="1" type="ORF">GR702_20805</name>
</gene>
<accession>A0A7X4K9F2</accession>
<dbReference type="AlphaFoldDB" id="A0A7X4K9F2"/>
<dbReference type="EMBL" id="WVTD01000032">
    <property type="protein sequence ID" value="MYM00196.1"/>
    <property type="molecule type" value="Genomic_DNA"/>
</dbReference>
<keyword evidence="2" id="KW-1185">Reference proteome</keyword>
<name>A0A7X4K9F2_9SPHN</name>
<dbReference type="Pfam" id="PF14462">
    <property type="entry name" value="Prok-E2_E"/>
    <property type="match status" value="1"/>
</dbReference>
<reference evidence="1 2" key="1">
    <citation type="submission" date="2019-12" db="EMBL/GenBank/DDBJ databases">
        <authorList>
            <person name="Feng G."/>
            <person name="Zhu H."/>
        </authorList>
    </citation>
    <scope>NUCLEOTIDE SEQUENCE [LARGE SCALE GENOMIC DNA]</scope>
    <source>
        <strain evidence="1 2">FGD1</strain>
    </source>
</reference>
<evidence type="ECO:0000313" key="1">
    <source>
        <dbReference type="EMBL" id="MYM00196.1"/>
    </source>
</evidence>
<comment type="caution">
    <text evidence="1">The sequence shown here is derived from an EMBL/GenBank/DDBJ whole genome shotgun (WGS) entry which is preliminary data.</text>
</comment>
<evidence type="ECO:0000313" key="2">
    <source>
        <dbReference type="Proteomes" id="UP000465810"/>
    </source>
</evidence>